<evidence type="ECO:0000256" key="2">
    <source>
        <dbReference type="SAM" id="MobiDB-lite"/>
    </source>
</evidence>
<keyword evidence="4" id="KW-0238">DNA-binding</keyword>
<evidence type="ECO:0000313" key="4">
    <source>
        <dbReference type="EMBL" id="UQC80679.1"/>
    </source>
</evidence>
<dbReference type="CDD" id="cd00086">
    <property type="entry name" value="homeodomain"/>
    <property type="match status" value="1"/>
</dbReference>
<dbReference type="Gene3D" id="1.10.10.60">
    <property type="entry name" value="Homeodomain-like"/>
    <property type="match status" value="1"/>
</dbReference>
<feature type="compositionally biased region" description="Low complexity" evidence="2">
    <location>
        <begin position="216"/>
        <end position="228"/>
    </location>
</feature>
<comment type="subcellular location">
    <subcellularLocation>
        <location evidence="1">Nucleus</location>
    </subcellularLocation>
</comment>
<dbReference type="EMBL" id="CP019475">
    <property type="protein sequence ID" value="UQC80679.1"/>
    <property type="molecule type" value="Genomic_DNA"/>
</dbReference>
<dbReference type="PANTHER" id="PTHR24323">
    <property type="entry name" value="CEH-10 HOMEODOMAIN-CONTAINING HOMOLOG"/>
    <property type="match status" value="1"/>
</dbReference>
<feature type="compositionally biased region" description="Polar residues" evidence="2">
    <location>
        <begin position="1"/>
        <end position="10"/>
    </location>
</feature>
<dbReference type="SMART" id="SM00389">
    <property type="entry name" value="HOX"/>
    <property type="match status" value="1"/>
</dbReference>
<feature type="region of interest" description="Disordered" evidence="2">
    <location>
        <begin position="183"/>
        <end position="203"/>
    </location>
</feature>
<feature type="compositionally biased region" description="Polar residues" evidence="2">
    <location>
        <begin position="437"/>
        <end position="458"/>
    </location>
</feature>
<keyword evidence="5" id="KW-1185">Reference proteome</keyword>
<organism evidence="4 5">
    <name type="scientific">Colletotrichum lupini</name>
    <dbReference type="NCBI Taxonomy" id="145971"/>
    <lineage>
        <taxon>Eukaryota</taxon>
        <taxon>Fungi</taxon>
        <taxon>Dikarya</taxon>
        <taxon>Ascomycota</taxon>
        <taxon>Pezizomycotina</taxon>
        <taxon>Sordariomycetes</taxon>
        <taxon>Hypocreomycetidae</taxon>
        <taxon>Glomerellales</taxon>
        <taxon>Glomerellaceae</taxon>
        <taxon>Colletotrichum</taxon>
        <taxon>Colletotrichum acutatum species complex</taxon>
    </lineage>
</organism>
<dbReference type="Proteomes" id="UP000830671">
    <property type="component" value="Chromosome 3"/>
</dbReference>
<reference evidence="4" key="1">
    <citation type="journal article" date="2021" name="Mol. Plant Microbe Interact.">
        <title>Complete Genome Sequence of the Plant-Pathogenic Fungus Colletotrichum lupini.</title>
        <authorList>
            <person name="Baroncelli R."/>
            <person name="Pensec F."/>
            <person name="Da Lio D."/>
            <person name="Boufleur T."/>
            <person name="Vicente I."/>
            <person name="Sarrocco S."/>
            <person name="Picot A."/>
            <person name="Baraldi E."/>
            <person name="Sukno S."/>
            <person name="Thon M."/>
            <person name="Le Floch G."/>
        </authorList>
    </citation>
    <scope>NUCLEOTIDE SEQUENCE</scope>
    <source>
        <strain evidence="4">IMI 504893</strain>
    </source>
</reference>
<sequence>MSVSDISSQALVGAPQSSSSPSPRESSFRTDQPAQTPTRQPLATGTETPDFAPSSSVKTEVSNPDSERHPKGKRKRTAAKDKSILEAAYVANPKPDKAARLDIVKRVSLNEKEVQNDRRKSRPLSAQEIAALRYGGMQILSSDPVAYTSSLPEEQASPVAETAPINAVVPAETPVKAIQVRGDEADEQPQHATPSILSGGPETTVLETPLSQVTASSSQPHSTGSSSFSNSVGFFTSSHWNAASAFSTPSTLNRSIDETPKSDLYTPASCSPPAHGSPTLPSPQSSQQSQVRLSLSLEGKAELVSNENSPPRFQPTKLFSDLAALPQPRIARPLQRSHSALPSVTLPPITALTDSLPPALGRGRSRDAHAWELCCDADTRDELTTQAEDESNGSAVAAISLLRSTSGVLQNNSSKRNCPASRPASRPQQAKKPKLCRTSSSMARMQTSFTDSEESVSQPGEEKGLGDKVKVDMLISPSGDSDKENWTPENQGNMRRLPPVNDRRPLPATVDSQNNARRTGRTLQDHPGPAIFSSSRARTMPAMGCRGSGKYVTIFEDKQSSSSPTTKGADEVESFMRGGDVSPSKKGDMDCIAVGSVVATDRCKSNNMGSGPIVKRVATQEDTLSLSNVALRIS</sequence>
<feature type="domain" description="Homeobox" evidence="3">
    <location>
        <begin position="72"/>
        <end position="128"/>
    </location>
</feature>
<dbReference type="GO" id="GO:0005634">
    <property type="term" value="C:nucleus"/>
    <property type="evidence" value="ECO:0007669"/>
    <property type="project" value="UniProtKB-SubCell"/>
</dbReference>
<dbReference type="AlphaFoldDB" id="A0A9Q8WES8"/>
<dbReference type="PANTHER" id="PTHR24323:SF7">
    <property type="entry name" value="HOMEOBOX DOMAIN-CONTAINING PROTEIN"/>
    <property type="match status" value="1"/>
</dbReference>
<dbReference type="GO" id="GO:0000976">
    <property type="term" value="F:transcription cis-regulatory region binding"/>
    <property type="evidence" value="ECO:0007669"/>
    <property type="project" value="TreeGrafter"/>
</dbReference>
<feature type="region of interest" description="Disordered" evidence="2">
    <location>
        <begin position="558"/>
        <end position="586"/>
    </location>
</feature>
<protein>
    <submittedName>
        <fullName evidence="4">Homeobox domain-containing protein</fullName>
    </submittedName>
</protein>
<feature type="region of interest" description="Disordered" evidence="2">
    <location>
        <begin position="407"/>
        <end position="534"/>
    </location>
</feature>
<dbReference type="RefSeq" id="XP_049142309.1">
    <property type="nucleotide sequence ID" value="XM_049285166.1"/>
</dbReference>
<name>A0A9Q8WES8_9PEZI</name>
<feature type="region of interest" description="Disordered" evidence="2">
    <location>
        <begin position="209"/>
        <end position="228"/>
    </location>
</feature>
<feature type="region of interest" description="Disordered" evidence="2">
    <location>
        <begin position="1"/>
        <end position="82"/>
    </location>
</feature>
<dbReference type="InterPro" id="IPR009057">
    <property type="entry name" value="Homeodomain-like_sf"/>
</dbReference>
<keyword evidence="4" id="KW-0371">Homeobox</keyword>
<accession>A0A9Q8WES8</accession>
<feature type="compositionally biased region" description="Polar residues" evidence="2">
    <location>
        <begin position="29"/>
        <end position="64"/>
    </location>
</feature>
<evidence type="ECO:0000259" key="3">
    <source>
        <dbReference type="SMART" id="SM00389"/>
    </source>
</evidence>
<dbReference type="SUPFAM" id="SSF46689">
    <property type="entry name" value="Homeodomain-like"/>
    <property type="match status" value="1"/>
</dbReference>
<proteinExistence type="predicted"/>
<feature type="compositionally biased region" description="Low complexity" evidence="2">
    <location>
        <begin position="277"/>
        <end position="294"/>
    </location>
</feature>
<dbReference type="GeneID" id="73340176"/>
<feature type="compositionally biased region" description="Polar residues" evidence="2">
    <location>
        <begin position="407"/>
        <end position="416"/>
    </location>
</feature>
<feature type="compositionally biased region" description="Basic and acidic residues" evidence="2">
    <location>
        <begin position="460"/>
        <end position="471"/>
    </location>
</feature>
<evidence type="ECO:0000256" key="1">
    <source>
        <dbReference type="ARBA" id="ARBA00004123"/>
    </source>
</evidence>
<dbReference type="KEGG" id="clup:CLUP02_06163"/>
<dbReference type="GO" id="GO:0006355">
    <property type="term" value="P:regulation of DNA-templated transcription"/>
    <property type="evidence" value="ECO:0007669"/>
    <property type="project" value="TreeGrafter"/>
</dbReference>
<dbReference type="InterPro" id="IPR051775">
    <property type="entry name" value="Homeobox_domain"/>
</dbReference>
<feature type="region of interest" description="Disordered" evidence="2">
    <location>
        <begin position="248"/>
        <end position="294"/>
    </location>
</feature>
<gene>
    <name evidence="4" type="ORF">CLUP02_06163</name>
</gene>
<feature type="compositionally biased region" description="Low complexity" evidence="2">
    <location>
        <begin position="15"/>
        <end position="25"/>
    </location>
</feature>
<dbReference type="InterPro" id="IPR001356">
    <property type="entry name" value="HD"/>
</dbReference>
<evidence type="ECO:0000313" key="5">
    <source>
        <dbReference type="Proteomes" id="UP000830671"/>
    </source>
</evidence>